<dbReference type="GO" id="GO:0005615">
    <property type="term" value="C:extracellular space"/>
    <property type="evidence" value="ECO:0007669"/>
    <property type="project" value="TreeGrafter"/>
</dbReference>
<protein>
    <submittedName>
        <fullName evidence="3">Fasciclin domain-containing protein</fullName>
    </submittedName>
</protein>
<keyword evidence="4" id="KW-1185">Reference proteome</keyword>
<organism evidence="3 4">
    <name type="scientific">Mesohalobacter halotolerans</name>
    <dbReference type="NCBI Taxonomy" id="1883405"/>
    <lineage>
        <taxon>Bacteria</taxon>
        <taxon>Pseudomonadati</taxon>
        <taxon>Bacteroidota</taxon>
        <taxon>Flavobacteriia</taxon>
        <taxon>Flavobacteriales</taxon>
        <taxon>Flavobacteriaceae</taxon>
        <taxon>Mesohalobacter</taxon>
    </lineage>
</organism>
<keyword evidence="1" id="KW-0732">Signal</keyword>
<dbReference type="PANTHER" id="PTHR10900:SF77">
    <property type="entry name" value="FI19380P1"/>
    <property type="match status" value="1"/>
</dbReference>
<feature type="chain" id="PRO_5020187456" evidence="1">
    <location>
        <begin position="23"/>
        <end position="172"/>
    </location>
</feature>
<feature type="signal peptide" evidence="1">
    <location>
        <begin position="1"/>
        <end position="22"/>
    </location>
</feature>
<dbReference type="AlphaFoldDB" id="A0A4U5TNQ9"/>
<dbReference type="InterPro" id="IPR050904">
    <property type="entry name" value="Adhesion/Biosynth-related"/>
</dbReference>
<name>A0A4U5TNQ9_9FLAO</name>
<dbReference type="RefSeq" id="WP_138932484.1">
    <property type="nucleotide sequence ID" value="NZ_SWMU01000004.1"/>
</dbReference>
<dbReference type="FunFam" id="2.30.180.10:FF:000032">
    <property type="entry name" value="Fasciclin domain-containing protein, putative"/>
    <property type="match status" value="1"/>
</dbReference>
<sequence length="172" mass="18333">MKKMIKSTSLIAMLIFATSVNAQKSSYDIVKNAASIDDFSTLVTAVKAAELVDVLQSKGPFTVFAPTNDAFGKLPKETLSNLLKPENKTTLQKVLTYHVVKGNLMASDVLTAVKKNGGKLKVETVSGDSFTVTTKNDSAVIMDAKGNTSTIIKTDVKSSNGVIHVIDTVILP</sequence>
<dbReference type="Proteomes" id="UP000306552">
    <property type="component" value="Unassembled WGS sequence"/>
</dbReference>
<dbReference type="Gene3D" id="2.30.180.10">
    <property type="entry name" value="FAS1 domain"/>
    <property type="match status" value="1"/>
</dbReference>
<evidence type="ECO:0000313" key="3">
    <source>
        <dbReference type="EMBL" id="TKS55657.1"/>
    </source>
</evidence>
<dbReference type="InterPro" id="IPR036378">
    <property type="entry name" value="FAS1_dom_sf"/>
</dbReference>
<dbReference type="SUPFAM" id="SSF82153">
    <property type="entry name" value="FAS1 domain"/>
    <property type="match status" value="1"/>
</dbReference>
<reference evidence="3 4" key="1">
    <citation type="submission" date="2019-04" db="EMBL/GenBank/DDBJ databases">
        <title>Psychroflexus halotolerans sp. nov., isolated from a marine solar saltern.</title>
        <authorList>
            <person name="Feng X."/>
        </authorList>
    </citation>
    <scope>NUCLEOTIDE SEQUENCE [LARGE SCALE GENOMIC DNA]</scope>
    <source>
        <strain evidence="3 4">WDS2C27</strain>
    </source>
</reference>
<dbReference type="PROSITE" id="PS50213">
    <property type="entry name" value="FAS1"/>
    <property type="match status" value="1"/>
</dbReference>
<feature type="domain" description="FAS1" evidence="2">
    <location>
        <begin position="26"/>
        <end position="170"/>
    </location>
</feature>
<comment type="caution">
    <text evidence="3">The sequence shown here is derived from an EMBL/GenBank/DDBJ whole genome shotgun (WGS) entry which is preliminary data.</text>
</comment>
<evidence type="ECO:0000259" key="2">
    <source>
        <dbReference type="PROSITE" id="PS50213"/>
    </source>
</evidence>
<proteinExistence type="predicted"/>
<dbReference type="EMBL" id="SWMU01000004">
    <property type="protein sequence ID" value="TKS55657.1"/>
    <property type="molecule type" value="Genomic_DNA"/>
</dbReference>
<accession>A0A4U5TNQ9</accession>
<dbReference type="Pfam" id="PF02469">
    <property type="entry name" value="Fasciclin"/>
    <property type="match status" value="1"/>
</dbReference>
<evidence type="ECO:0000256" key="1">
    <source>
        <dbReference type="SAM" id="SignalP"/>
    </source>
</evidence>
<evidence type="ECO:0000313" key="4">
    <source>
        <dbReference type="Proteomes" id="UP000306552"/>
    </source>
</evidence>
<dbReference type="OrthoDB" id="9800666at2"/>
<dbReference type="PANTHER" id="PTHR10900">
    <property type="entry name" value="PERIOSTIN-RELATED"/>
    <property type="match status" value="1"/>
</dbReference>
<dbReference type="InterPro" id="IPR000782">
    <property type="entry name" value="FAS1_domain"/>
</dbReference>
<gene>
    <name evidence="3" type="ORF">FCN74_10110</name>
</gene>
<dbReference type="SMART" id="SM00554">
    <property type="entry name" value="FAS1"/>
    <property type="match status" value="1"/>
</dbReference>